<dbReference type="RefSeq" id="WP_113825238.1">
    <property type="nucleotide sequence ID" value="NZ_QOCE01000047.1"/>
</dbReference>
<dbReference type="OrthoDB" id="503443at2"/>
<name>A0A366WL86_9RHOB</name>
<dbReference type="EMBL" id="QOCE01000047">
    <property type="protein sequence ID" value="RBW50775.1"/>
    <property type="molecule type" value="Genomic_DNA"/>
</dbReference>
<feature type="domain" description="Glycosyl transferase family 28 C-terminal" evidence="1">
    <location>
        <begin position="217"/>
        <end position="358"/>
    </location>
</feature>
<accession>A0A366WL86</accession>
<evidence type="ECO:0000259" key="1">
    <source>
        <dbReference type="Pfam" id="PF04101"/>
    </source>
</evidence>
<dbReference type="Gene3D" id="3.40.50.2000">
    <property type="entry name" value="Glycogen Phosphorylase B"/>
    <property type="match status" value="2"/>
</dbReference>
<dbReference type="PANTHER" id="PTHR21015:SF28">
    <property type="entry name" value="SLL1722 PROTEIN"/>
    <property type="match status" value="1"/>
</dbReference>
<dbReference type="GO" id="GO:0016758">
    <property type="term" value="F:hexosyltransferase activity"/>
    <property type="evidence" value="ECO:0007669"/>
    <property type="project" value="InterPro"/>
</dbReference>
<proteinExistence type="predicted"/>
<dbReference type="Proteomes" id="UP000252706">
    <property type="component" value="Unassembled WGS sequence"/>
</dbReference>
<evidence type="ECO:0000313" key="2">
    <source>
        <dbReference type="EMBL" id="RBW50775.1"/>
    </source>
</evidence>
<protein>
    <submittedName>
        <fullName evidence="2">Glycosyltransferase</fullName>
    </submittedName>
</protein>
<sequence>MKVMIAVTHLLGTGHLSRALTLGRAFAAKGHQVQILSGGMPVPQLDHSGVDLIPLSPLRSDGVNFTRLLTDDGDVASSDYLATRVEAAVIALNRFAPDVLITELFPFGRRVLRSEFLALLKAACALPVKPLIAASIRDILAPPSKPKKAEQTDTIIADHYDVVLVHSDPQTTRLEASWPVSNQLASKIQYTGYVAPHEAGPHPTGAGASEILVSAGGGSVGQSIFRTAIEAARKTTNRRWRLLVGGQDAPVLIPQLLQLAQGMPVEIESARPDFRQMLTHAEASVSMCGYNTTLDLLQAKTPAVIIPFDDGGEVEQTLRADSLTHLSGFEVVYSSNLTPDALLSALDKAIQAPRRDAATLNFAGAAQTVQIVQNLKEIAL</sequence>
<dbReference type="AlphaFoldDB" id="A0A366WL86"/>
<dbReference type="SUPFAM" id="SSF53756">
    <property type="entry name" value="UDP-Glycosyltransferase/glycogen phosphorylase"/>
    <property type="match status" value="1"/>
</dbReference>
<dbReference type="Pfam" id="PF04101">
    <property type="entry name" value="Glyco_tran_28_C"/>
    <property type="match status" value="1"/>
</dbReference>
<keyword evidence="2" id="KW-0808">Transferase</keyword>
<dbReference type="PANTHER" id="PTHR21015">
    <property type="entry name" value="UDP-N-ACETYLGLUCOSAMINE--N-ACETYLMURAMYL-(PENTAPEPTIDE) PYROPHOSPHORYL-UNDECAPRENOL N-ACETYLGLUCOSAMINE TRANSFERASE 1"/>
    <property type="match status" value="1"/>
</dbReference>
<evidence type="ECO:0000313" key="3">
    <source>
        <dbReference type="Proteomes" id="UP000252706"/>
    </source>
</evidence>
<organism evidence="2 3">
    <name type="scientific">Phaeobacter gallaeciensis</name>
    <dbReference type="NCBI Taxonomy" id="60890"/>
    <lineage>
        <taxon>Bacteria</taxon>
        <taxon>Pseudomonadati</taxon>
        <taxon>Pseudomonadota</taxon>
        <taxon>Alphaproteobacteria</taxon>
        <taxon>Rhodobacterales</taxon>
        <taxon>Roseobacteraceae</taxon>
        <taxon>Phaeobacter</taxon>
    </lineage>
</organism>
<gene>
    <name evidence="2" type="ORF">DS909_19655</name>
</gene>
<reference evidence="2 3" key="1">
    <citation type="submission" date="2018-07" db="EMBL/GenBank/DDBJ databases">
        <title>Modular assembly of carbohydrate-degrading microbial communities in the ocean.</title>
        <authorList>
            <person name="Enke T.N."/>
            <person name="Datta M.S."/>
            <person name="Schwartzman J.A."/>
            <person name="Cermak N."/>
            <person name="Schmitz D.A."/>
            <person name="Barrere J."/>
            <person name="Cordero O.X."/>
        </authorList>
    </citation>
    <scope>NUCLEOTIDE SEQUENCE [LARGE SCALE GENOMIC DNA]</scope>
    <source>
        <strain evidence="2 3">C3M10</strain>
    </source>
</reference>
<comment type="caution">
    <text evidence="2">The sequence shown here is derived from an EMBL/GenBank/DDBJ whole genome shotgun (WGS) entry which is preliminary data.</text>
</comment>
<dbReference type="InterPro" id="IPR007235">
    <property type="entry name" value="Glyco_trans_28_C"/>
</dbReference>